<evidence type="ECO:0000313" key="2">
    <source>
        <dbReference type="Proteomes" id="UP000005239"/>
    </source>
</evidence>
<dbReference type="EnsemblMetazoa" id="PPA36916.1">
    <property type="protein sequence ID" value="PPA36916.1"/>
    <property type="gene ID" value="WBGene00275285"/>
</dbReference>
<evidence type="ECO:0000313" key="1">
    <source>
        <dbReference type="EnsemblMetazoa" id="PPA36916.1"/>
    </source>
</evidence>
<gene>
    <name evidence="1" type="primary">WBGene00275285</name>
</gene>
<reference evidence="1" key="2">
    <citation type="submission" date="2022-06" db="UniProtKB">
        <authorList>
            <consortium name="EnsemblMetazoa"/>
        </authorList>
    </citation>
    <scope>IDENTIFICATION</scope>
    <source>
        <strain evidence="1">PS312</strain>
    </source>
</reference>
<accession>A0A8R1UNR0</accession>
<dbReference type="Proteomes" id="UP000005239">
    <property type="component" value="Unassembled WGS sequence"/>
</dbReference>
<sequence length="111" mass="13208">MIRQLVTTGHWIVASPCRDVWRKILSGMVYFRVEILPEIREHVPIHNRVDEITNMENIIFIHIEESPPAYSPIVPEEAKDCDHYWWKFEVGSKEWDEHSVDAMAEYALDDW</sequence>
<keyword evidence="2" id="KW-1185">Reference proteome</keyword>
<dbReference type="AlphaFoldDB" id="A0A2A6BFV2"/>
<accession>A0A2A6BFV2</accession>
<organism evidence="1 2">
    <name type="scientific">Pristionchus pacificus</name>
    <name type="common">Parasitic nematode worm</name>
    <dbReference type="NCBI Taxonomy" id="54126"/>
    <lineage>
        <taxon>Eukaryota</taxon>
        <taxon>Metazoa</taxon>
        <taxon>Ecdysozoa</taxon>
        <taxon>Nematoda</taxon>
        <taxon>Chromadorea</taxon>
        <taxon>Rhabditida</taxon>
        <taxon>Rhabditina</taxon>
        <taxon>Diplogasteromorpha</taxon>
        <taxon>Diplogasteroidea</taxon>
        <taxon>Neodiplogasteridae</taxon>
        <taxon>Pristionchus</taxon>
    </lineage>
</organism>
<proteinExistence type="predicted"/>
<name>A0A2A6BFV2_PRIPA</name>
<reference evidence="2" key="1">
    <citation type="journal article" date="2008" name="Nat. Genet.">
        <title>The Pristionchus pacificus genome provides a unique perspective on nematode lifestyle and parasitism.</title>
        <authorList>
            <person name="Dieterich C."/>
            <person name="Clifton S.W."/>
            <person name="Schuster L.N."/>
            <person name="Chinwalla A."/>
            <person name="Delehaunty K."/>
            <person name="Dinkelacker I."/>
            <person name="Fulton L."/>
            <person name="Fulton R."/>
            <person name="Godfrey J."/>
            <person name="Minx P."/>
            <person name="Mitreva M."/>
            <person name="Roeseler W."/>
            <person name="Tian H."/>
            <person name="Witte H."/>
            <person name="Yang S.P."/>
            <person name="Wilson R.K."/>
            <person name="Sommer R.J."/>
        </authorList>
    </citation>
    <scope>NUCLEOTIDE SEQUENCE [LARGE SCALE GENOMIC DNA]</scope>
    <source>
        <strain evidence="2">PS312</strain>
    </source>
</reference>
<protein>
    <submittedName>
        <fullName evidence="1">Uncharacterized protein</fullName>
    </submittedName>
</protein>